<organism evidence="1 2">
    <name type="scientific">Microbacterium elymi</name>
    <dbReference type="NCBI Taxonomy" id="2909587"/>
    <lineage>
        <taxon>Bacteria</taxon>
        <taxon>Bacillati</taxon>
        <taxon>Actinomycetota</taxon>
        <taxon>Actinomycetes</taxon>
        <taxon>Micrococcales</taxon>
        <taxon>Microbacteriaceae</taxon>
        <taxon>Microbacterium</taxon>
    </lineage>
</organism>
<proteinExistence type="predicted"/>
<evidence type="ECO:0008006" key="3">
    <source>
        <dbReference type="Google" id="ProtNLM"/>
    </source>
</evidence>
<sequence length="403" mass="41944">MTPDAEFTVDTAGRDLGIRFTLPLHDDTEYTVRVAGVTGLGGGPSTTVTETFRTPGLQTYLLERGRHGDRILRTDLHGADPVPVFSGEHIEDFRATTGHLVISTLDAKGNTALVVTDLQGKGERTLPLPGPGTICRLQSADRGELVGYTFSDAALGTAGARENRLFIASVKDAAADTAPTEVAVSGTEKRVADWRFVPDSDSILVLTYDGRMLPSSADGQDAADLGTGMAIDGIARGSSVAVVERADGMVTVDLTDGTQNTLTKASLDGRDVPGRMGVVTPIPGADGGSIRPYTVLDVAGGTGAGQGVPEGTRVYRVAGDGAAASVFDMPPTDALLQTCVSPSGQYAAITVAPDAVSNSYDQYRMPMPTRVVTHVIALADGSAVHTFTGFDLSWCQVPPPPSQ</sequence>
<evidence type="ECO:0000313" key="2">
    <source>
        <dbReference type="Proteomes" id="UP001054811"/>
    </source>
</evidence>
<protein>
    <recommendedName>
        <fullName evidence="3">Fibronectin type-III domain-containing protein</fullName>
    </recommendedName>
</protein>
<evidence type="ECO:0000313" key="1">
    <source>
        <dbReference type="EMBL" id="UUT36338.1"/>
    </source>
</evidence>
<reference evidence="1" key="1">
    <citation type="submission" date="2022-01" db="EMBL/GenBank/DDBJ databases">
        <title>Microbacterium eymi and Microbacterium rhizovicinus sp. nov., isolated from the rhizospheric soil of Elymus tsukushiensis, a plant native to the Dokdo Islands, Republic of Korea.</title>
        <authorList>
            <person name="Hwang Y.J."/>
        </authorList>
    </citation>
    <scope>NUCLEOTIDE SEQUENCE</scope>
    <source>
        <strain evidence="1">KUDC0405</strain>
    </source>
</reference>
<dbReference type="Proteomes" id="UP001054811">
    <property type="component" value="Chromosome"/>
</dbReference>
<dbReference type="EMBL" id="CP091139">
    <property type="protein sequence ID" value="UUT36338.1"/>
    <property type="molecule type" value="Genomic_DNA"/>
</dbReference>
<name>A0ABY5NMI0_9MICO</name>
<gene>
    <name evidence="1" type="ORF">L2X98_25675</name>
</gene>
<accession>A0ABY5NMI0</accession>
<keyword evidence="2" id="KW-1185">Reference proteome</keyword>
<dbReference type="RefSeq" id="WP_259612996.1">
    <property type="nucleotide sequence ID" value="NZ_CP091139.2"/>
</dbReference>